<gene>
    <name evidence="2" type="ORF">SISNIDRAFT_470749</name>
</gene>
<feature type="transmembrane region" description="Helical" evidence="1">
    <location>
        <begin position="223"/>
        <end position="244"/>
    </location>
</feature>
<dbReference type="EMBL" id="KV419445">
    <property type="protein sequence ID" value="KZS87716.1"/>
    <property type="molecule type" value="Genomic_DNA"/>
</dbReference>
<evidence type="ECO:0000256" key="1">
    <source>
        <dbReference type="SAM" id="Phobius"/>
    </source>
</evidence>
<dbReference type="Proteomes" id="UP000076722">
    <property type="component" value="Unassembled WGS sequence"/>
</dbReference>
<feature type="transmembrane region" description="Helical" evidence="1">
    <location>
        <begin position="67"/>
        <end position="85"/>
    </location>
</feature>
<dbReference type="OrthoDB" id="10685177at2759"/>
<evidence type="ECO:0000313" key="2">
    <source>
        <dbReference type="EMBL" id="KZS87716.1"/>
    </source>
</evidence>
<reference evidence="2 3" key="1">
    <citation type="journal article" date="2016" name="Mol. Biol. Evol.">
        <title>Comparative Genomics of Early-Diverging Mushroom-Forming Fungi Provides Insights into the Origins of Lignocellulose Decay Capabilities.</title>
        <authorList>
            <person name="Nagy L.G."/>
            <person name="Riley R."/>
            <person name="Tritt A."/>
            <person name="Adam C."/>
            <person name="Daum C."/>
            <person name="Floudas D."/>
            <person name="Sun H."/>
            <person name="Yadav J.S."/>
            <person name="Pangilinan J."/>
            <person name="Larsson K.H."/>
            <person name="Matsuura K."/>
            <person name="Barry K."/>
            <person name="Labutti K."/>
            <person name="Kuo R."/>
            <person name="Ohm R.A."/>
            <person name="Bhattacharya S.S."/>
            <person name="Shirouzu T."/>
            <person name="Yoshinaga Y."/>
            <person name="Martin F.M."/>
            <person name="Grigoriev I.V."/>
            <person name="Hibbett D.S."/>
        </authorList>
    </citation>
    <scope>NUCLEOTIDE SEQUENCE [LARGE SCALE GENOMIC DNA]</scope>
    <source>
        <strain evidence="2 3">HHB9708</strain>
    </source>
</reference>
<feature type="transmembrane region" description="Helical" evidence="1">
    <location>
        <begin position="320"/>
        <end position="345"/>
    </location>
</feature>
<keyword evidence="3" id="KW-1185">Reference proteome</keyword>
<keyword evidence="1" id="KW-1133">Transmembrane helix</keyword>
<protein>
    <submittedName>
        <fullName evidence="2">Uncharacterized protein</fullName>
    </submittedName>
</protein>
<feature type="transmembrane region" description="Helical" evidence="1">
    <location>
        <begin position="175"/>
        <end position="193"/>
    </location>
</feature>
<organism evidence="2 3">
    <name type="scientific">Sistotremastrum niveocremeum HHB9708</name>
    <dbReference type="NCBI Taxonomy" id="1314777"/>
    <lineage>
        <taxon>Eukaryota</taxon>
        <taxon>Fungi</taxon>
        <taxon>Dikarya</taxon>
        <taxon>Basidiomycota</taxon>
        <taxon>Agaricomycotina</taxon>
        <taxon>Agaricomycetes</taxon>
        <taxon>Sistotremastrales</taxon>
        <taxon>Sistotremastraceae</taxon>
        <taxon>Sertulicium</taxon>
        <taxon>Sertulicium niveocremeum</taxon>
    </lineage>
</organism>
<sequence>MLSTVEEYVEALSTYYVYFIPTLIGYIIAAPAVLTYWIAVEATPINDAPVDSKTISDVKKAAFRRKLALFSTYGVVYLLFMAMFIQDTDGPMAVKVTILTITALLLSLGQTLSLIVFFGRECTSTQFVVRRKCDGSVDTDELKSSDLQTRMTLLGRVVYAVNQEQRSKISMKTMLIVYPIIAIFIASGVGYFISHTCGLGLCGISDIPSFYTTNEVAVLMVSWMQWIFTVIAAANQGPLLLTLYRFDYHNAITSQSSIRPRLHLSPLIDSPTSRPLGVGVVIPPKSKLPAFSKPYFTSAILTWTLIHFGAIVWFPAVHPVFQFFFALFVGACAMLFVSLVTYGLATYRGERQALLAYKENWKLDVPGPVIEEMTK</sequence>
<keyword evidence="1" id="KW-0472">Membrane</keyword>
<feature type="transmembrane region" description="Helical" evidence="1">
    <location>
        <begin position="97"/>
        <end position="118"/>
    </location>
</feature>
<dbReference type="AlphaFoldDB" id="A0A164NHS4"/>
<feature type="transmembrane region" description="Helical" evidence="1">
    <location>
        <begin position="295"/>
        <end position="314"/>
    </location>
</feature>
<proteinExistence type="predicted"/>
<keyword evidence="1" id="KW-0812">Transmembrane</keyword>
<evidence type="ECO:0000313" key="3">
    <source>
        <dbReference type="Proteomes" id="UP000076722"/>
    </source>
</evidence>
<name>A0A164NHS4_9AGAM</name>
<feature type="transmembrane region" description="Helical" evidence="1">
    <location>
        <begin position="15"/>
        <end position="39"/>
    </location>
</feature>
<accession>A0A164NHS4</accession>